<dbReference type="OrthoDB" id="2079210at2"/>
<sequence>MKHIGRYAILVVIAICCALSSRAQHIVVSAPSHVSAGENFRLAYTINTRDVEEFRMGGVPEGLEVIAGPYTSQQSSYQMINGHTSSSSSVTITYTLYAAKNGSYTIGSSHAVVNGKRIASRAVKVSVSGHARNSNGAPNMHGSSNMDDEPRMRQAGSSISGRDLFIKVSANKKTVHEQEPVLLTYKVYTLVDLSQLEGKMPDLKGFHTQEVALPQQKAFHSEMVNGRQYKCVTWSQYVMYPQMTGKLEIPSITFKGLVVQQNRNVDPMEAFFNGGSGYVEVHKDIKAPGMTINVLPLPSRPANFSGGVGKFNISASIDKKEVKAGDPVTIRVVVGGVGNLKLLKQPVVTLPKDFDKYDAKITDKTRLTSNGVEGNMVYDFLVVPRNQGSYKIPPVEFTYYDTSSNSYKTIKTQAFDLTVSKGDGSTGGSQDFSDQAKDIRALKLGKSKLHDLDDMFYGSFGYWTSLLVPLITFIVLLVVFRKRALENADIVKVRSNKANKIATKRLKKAQQLMSHGKQNEFYDEVLRALWGYVSYKLNIPVEKLSRENITENLEMHSVNISTIDKFTQALDECEFERYAPGDAAGNMNKTFNSAMTGIMEIENAINAMRKEHKNRAKEDRQSYSFIWILAFFLLTSVSASAITKQNADAEYQKGNYQQAIKDYEDLLKNGVSSEIYYNLGNAYYRTDNITKSVLAFERAHLLSPGDEDINFNLQFVRGKTIDKITPVSEMFFVTWYKALVNYTSVDCWAKTGIIAIIIALVLALVYLFAPQIYLRKMGFFGGIFFLVIFLFCNVFAYQQKEVLLNRTGAIVVAPTVNVKNTPAKSSSDQFVIHEGTRVDITDKSMDDWRGVRLADGRTGWVETKQIEEI</sequence>
<evidence type="ECO:0000256" key="3">
    <source>
        <dbReference type="SAM" id="Phobius"/>
    </source>
</evidence>
<dbReference type="GeneID" id="302994406"/>
<feature type="repeat" description="TPR" evidence="1">
    <location>
        <begin position="673"/>
        <end position="706"/>
    </location>
</feature>
<feature type="transmembrane region" description="Helical" evidence="3">
    <location>
        <begin position="779"/>
        <end position="797"/>
    </location>
</feature>
<dbReference type="InterPro" id="IPR011990">
    <property type="entry name" value="TPR-like_helical_dom_sf"/>
</dbReference>
<dbReference type="InterPro" id="IPR003646">
    <property type="entry name" value="SH3-like_bac-type"/>
</dbReference>
<dbReference type="Gene3D" id="1.25.40.10">
    <property type="entry name" value="Tetratricopeptide repeat domain"/>
    <property type="match status" value="1"/>
</dbReference>
<feature type="compositionally biased region" description="Polar residues" evidence="2">
    <location>
        <begin position="131"/>
        <end position="145"/>
    </location>
</feature>
<organism evidence="6 7">
    <name type="scientific">Segatella hominis</name>
    <dbReference type="NCBI Taxonomy" id="2518605"/>
    <lineage>
        <taxon>Bacteria</taxon>
        <taxon>Pseudomonadati</taxon>
        <taxon>Bacteroidota</taxon>
        <taxon>Bacteroidia</taxon>
        <taxon>Bacteroidales</taxon>
        <taxon>Prevotellaceae</taxon>
        <taxon>Segatella</taxon>
    </lineage>
</organism>
<evidence type="ECO:0000259" key="5">
    <source>
        <dbReference type="PROSITE" id="PS51781"/>
    </source>
</evidence>
<dbReference type="InterPro" id="IPR019734">
    <property type="entry name" value="TPR_rpt"/>
</dbReference>
<dbReference type="InterPro" id="IPR025738">
    <property type="entry name" value="BatD"/>
</dbReference>
<dbReference type="AlphaFoldDB" id="A0A4Y8VSQ7"/>
<keyword evidence="1" id="KW-0802">TPR repeat</keyword>
<evidence type="ECO:0000256" key="4">
    <source>
        <dbReference type="SAM" id="SignalP"/>
    </source>
</evidence>
<feature type="transmembrane region" description="Helical" evidence="3">
    <location>
        <begin position="460"/>
        <end position="480"/>
    </location>
</feature>
<comment type="caution">
    <text evidence="6">The sequence shown here is derived from an EMBL/GenBank/DDBJ whole genome shotgun (WGS) entry which is preliminary data.</text>
</comment>
<feature type="signal peptide" evidence="4">
    <location>
        <begin position="1"/>
        <end position="23"/>
    </location>
</feature>
<keyword evidence="3" id="KW-0472">Membrane</keyword>
<reference evidence="6 7" key="1">
    <citation type="submission" date="2019-02" db="EMBL/GenBank/DDBJ databases">
        <title>Draft Genome Sequence of the Prevotella sp. BCRC 81118, Isolated from Human Feces.</title>
        <authorList>
            <person name="Huang C.-H."/>
        </authorList>
    </citation>
    <scope>NUCLEOTIDE SEQUENCE [LARGE SCALE GENOMIC DNA]</scope>
    <source>
        <strain evidence="6 7">BCRC 81118</strain>
    </source>
</reference>
<gene>
    <name evidence="6" type="ORF">EXN75_03725</name>
</gene>
<feature type="chain" id="PRO_5021247605" evidence="4">
    <location>
        <begin position="24"/>
        <end position="869"/>
    </location>
</feature>
<dbReference type="Gene3D" id="2.30.30.40">
    <property type="entry name" value="SH3 Domains"/>
    <property type="match status" value="1"/>
</dbReference>
<keyword evidence="4" id="KW-0732">Signal</keyword>
<feature type="region of interest" description="Disordered" evidence="2">
    <location>
        <begin position="128"/>
        <end position="157"/>
    </location>
</feature>
<dbReference type="EMBL" id="SGVY01000006">
    <property type="protein sequence ID" value="TFH83437.1"/>
    <property type="molecule type" value="Genomic_DNA"/>
</dbReference>
<evidence type="ECO:0000313" key="6">
    <source>
        <dbReference type="EMBL" id="TFH83437.1"/>
    </source>
</evidence>
<dbReference type="RefSeq" id="WP_134842821.1">
    <property type="nucleotide sequence ID" value="NZ_SGVY01000006.1"/>
</dbReference>
<dbReference type="PROSITE" id="PS50005">
    <property type="entry name" value="TPR"/>
    <property type="match status" value="1"/>
</dbReference>
<dbReference type="PROSITE" id="PS51781">
    <property type="entry name" value="SH3B"/>
    <property type="match status" value="1"/>
</dbReference>
<dbReference type="SUPFAM" id="SSF48452">
    <property type="entry name" value="TPR-like"/>
    <property type="match status" value="1"/>
</dbReference>
<dbReference type="SMART" id="SM00028">
    <property type="entry name" value="TPR"/>
    <property type="match status" value="1"/>
</dbReference>
<keyword evidence="3" id="KW-0812">Transmembrane</keyword>
<evidence type="ECO:0000256" key="1">
    <source>
        <dbReference type="PROSITE-ProRule" id="PRU00339"/>
    </source>
</evidence>
<protein>
    <submittedName>
        <fullName evidence="6">Tetratricopeptide repeat protein</fullName>
    </submittedName>
</protein>
<keyword evidence="3" id="KW-1133">Transmembrane helix</keyword>
<keyword evidence="7" id="KW-1185">Reference proteome</keyword>
<name>A0A4Y8VSQ7_9BACT</name>
<accession>A0A4Y8VSQ7</accession>
<feature type="transmembrane region" description="Helical" evidence="3">
    <location>
        <begin position="623"/>
        <end position="642"/>
    </location>
</feature>
<feature type="domain" description="SH3b" evidence="5">
    <location>
        <begin position="806"/>
        <end position="869"/>
    </location>
</feature>
<proteinExistence type="predicted"/>
<dbReference type="PANTHER" id="PTHR40940:SF2">
    <property type="entry name" value="BATD"/>
    <property type="match status" value="1"/>
</dbReference>
<feature type="transmembrane region" description="Helical" evidence="3">
    <location>
        <begin position="748"/>
        <end position="767"/>
    </location>
</feature>
<dbReference type="Pfam" id="PF13584">
    <property type="entry name" value="BatD"/>
    <property type="match status" value="3"/>
</dbReference>
<evidence type="ECO:0000313" key="7">
    <source>
        <dbReference type="Proteomes" id="UP000297872"/>
    </source>
</evidence>
<evidence type="ECO:0000256" key="2">
    <source>
        <dbReference type="SAM" id="MobiDB-lite"/>
    </source>
</evidence>
<dbReference type="Proteomes" id="UP000297872">
    <property type="component" value="Unassembled WGS sequence"/>
</dbReference>
<dbReference type="PANTHER" id="PTHR40940">
    <property type="entry name" value="PROTEIN BATD-RELATED"/>
    <property type="match status" value="1"/>
</dbReference>